<proteinExistence type="predicted"/>
<sequence>MGIDRIGKGGPTLPTNTTAEVGKSGQSFEATLQEKAGAEKVGKAETAGSVGGAGAVEGAAASPLEKLRAGQIDLNGYLDLKLDQATAHLQGLAPAHLDAIKKALREQLTTDPMLADLVKRASGQAPASPEG</sequence>
<organism evidence="2 3">
    <name type="scientific">Pendulispora rubella</name>
    <dbReference type="NCBI Taxonomy" id="2741070"/>
    <lineage>
        <taxon>Bacteria</taxon>
        <taxon>Pseudomonadati</taxon>
        <taxon>Myxococcota</taxon>
        <taxon>Myxococcia</taxon>
        <taxon>Myxococcales</taxon>
        <taxon>Sorangiineae</taxon>
        <taxon>Pendulisporaceae</taxon>
        <taxon>Pendulispora</taxon>
    </lineage>
</organism>
<dbReference type="EMBL" id="CP089983">
    <property type="protein sequence ID" value="WXB03974.1"/>
    <property type="molecule type" value="Genomic_DNA"/>
</dbReference>
<feature type="region of interest" description="Disordered" evidence="1">
    <location>
        <begin position="34"/>
        <end position="54"/>
    </location>
</feature>
<gene>
    <name evidence="2" type="ORF">LVJ94_44585</name>
</gene>
<dbReference type="RefSeq" id="WP_394833608.1">
    <property type="nucleotide sequence ID" value="NZ_CP089929.1"/>
</dbReference>
<evidence type="ECO:0000313" key="2">
    <source>
        <dbReference type="EMBL" id="WXB03974.1"/>
    </source>
</evidence>
<name>A0ABZ2L335_9BACT</name>
<dbReference type="Proteomes" id="UP001374803">
    <property type="component" value="Chromosome"/>
</dbReference>
<evidence type="ECO:0000256" key="1">
    <source>
        <dbReference type="SAM" id="MobiDB-lite"/>
    </source>
</evidence>
<feature type="region of interest" description="Disordered" evidence="1">
    <location>
        <begin position="1"/>
        <end position="22"/>
    </location>
</feature>
<feature type="compositionally biased region" description="Polar residues" evidence="1">
    <location>
        <begin position="13"/>
        <end position="22"/>
    </location>
</feature>
<evidence type="ECO:0000313" key="3">
    <source>
        <dbReference type="Proteomes" id="UP001374803"/>
    </source>
</evidence>
<keyword evidence="3" id="KW-1185">Reference proteome</keyword>
<protein>
    <submittedName>
        <fullName evidence="2">Uncharacterized protein</fullName>
    </submittedName>
</protein>
<accession>A0ABZ2L335</accession>
<reference evidence="2" key="1">
    <citation type="submission" date="2021-12" db="EMBL/GenBank/DDBJ databases">
        <title>Discovery of the Pendulisporaceae a myxobacterial family with distinct sporulation behavior and unique specialized metabolism.</title>
        <authorList>
            <person name="Garcia R."/>
            <person name="Popoff A."/>
            <person name="Bader C.D."/>
            <person name="Loehr J."/>
            <person name="Walesch S."/>
            <person name="Walt C."/>
            <person name="Boldt J."/>
            <person name="Bunk B."/>
            <person name="Haeckl F.J.F.P.J."/>
            <person name="Gunesch A.P."/>
            <person name="Birkelbach J."/>
            <person name="Nuebel U."/>
            <person name="Pietschmann T."/>
            <person name="Bach T."/>
            <person name="Mueller R."/>
        </authorList>
    </citation>
    <scope>NUCLEOTIDE SEQUENCE</scope>
    <source>
        <strain evidence="2">MSr11367</strain>
    </source>
</reference>